<dbReference type="SUPFAM" id="SSF82693">
    <property type="entry name" value="Multidrug efflux transporter AcrB pore domain, PN1, PN2, PC1 and PC2 subdomains"/>
    <property type="match status" value="3"/>
</dbReference>
<proteinExistence type="inferred from homology"/>
<dbReference type="Pfam" id="PF00873">
    <property type="entry name" value="ACR_tran"/>
    <property type="match status" value="1"/>
</dbReference>
<dbReference type="SUPFAM" id="SSF82714">
    <property type="entry name" value="Multidrug efflux transporter AcrB TolC docking domain, DN and DC subdomains"/>
    <property type="match status" value="2"/>
</dbReference>
<feature type="transmembrane region" description="Helical" evidence="8">
    <location>
        <begin position="360"/>
        <end position="380"/>
    </location>
</feature>
<dbReference type="InterPro" id="IPR001036">
    <property type="entry name" value="Acrflvin-R"/>
</dbReference>
<evidence type="ECO:0000313" key="10">
    <source>
        <dbReference type="Proteomes" id="UP001056937"/>
    </source>
</evidence>
<evidence type="ECO:0000256" key="5">
    <source>
        <dbReference type="ARBA" id="ARBA00022692"/>
    </source>
</evidence>
<feature type="transmembrane region" description="Helical" evidence="8">
    <location>
        <begin position="436"/>
        <end position="456"/>
    </location>
</feature>
<feature type="transmembrane region" description="Helical" evidence="8">
    <location>
        <begin position="468"/>
        <end position="491"/>
    </location>
</feature>
<name>A0ABY4XDB4_9SPHN</name>
<protein>
    <submittedName>
        <fullName evidence="9">CusA/CzcA family heavy metal efflux RND transporter</fullName>
    </submittedName>
</protein>
<evidence type="ECO:0000256" key="7">
    <source>
        <dbReference type="ARBA" id="ARBA00023136"/>
    </source>
</evidence>
<feature type="transmembrane region" description="Helical" evidence="8">
    <location>
        <begin position="522"/>
        <end position="540"/>
    </location>
</feature>
<dbReference type="InterPro" id="IPR027463">
    <property type="entry name" value="AcrB_DN_DC_subdom"/>
</dbReference>
<dbReference type="RefSeq" id="WP_252168488.1">
    <property type="nucleotide sequence ID" value="NZ_CP084931.1"/>
</dbReference>
<feature type="transmembrane region" description="Helical" evidence="8">
    <location>
        <begin position="988"/>
        <end position="1014"/>
    </location>
</feature>
<evidence type="ECO:0000256" key="6">
    <source>
        <dbReference type="ARBA" id="ARBA00022989"/>
    </source>
</evidence>
<comment type="similarity">
    <text evidence="2">Belongs to the resistance-nodulation-cell division (RND) (TC 2.A.6) family.</text>
</comment>
<dbReference type="EMBL" id="CP084931">
    <property type="protein sequence ID" value="USI74675.1"/>
    <property type="molecule type" value="Genomic_DNA"/>
</dbReference>
<dbReference type="Gene3D" id="3.30.2090.10">
    <property type="entry name" value="Multidrug efflux transporter AcrB TolC docking domain, DN and DC subdomains"/>
    <property type="match status" value="2"/>
</dbReference>
<keyword evidence="6 8" id="KW-1133">Transmembrane helix</keyword>
<feature type="transmembrane region" description="Helical" evidence="8">
    <location>
        <begin position="386"/>
        <end position="409"/>
    </location>
</feature>
<sequence length="1033" mass="111346">MIERFIRLAITRRKIVLLLAVFIAAYGWYSWRQLSIEAYPDIADVSSQVITQAPGLAAEEVEQQITVPLERALNGTPGLAIMRSKSTFGLSLITLVFRDGSEDYWSRQRIQERITGVTLPTGITPGLDPLTSPIGEIYRYTLESDTLGQRELSELQQWEVIPALSQIQGVAGVNNFGGITTQYQVELDPAQLQRFGLSLKSVDDAITANNHSTGGSVITRGEQGYVVRGVGALHDLTDLGSVVVTQKGGSPVLVRDLGKVRLSQVERHGILGKDDRGDAIEGIVTLLRGENPSRVMDDVHAKVAELNAALARKGARIVPYLDRSDLVHTTVDKVSHTVSEGIGLVLIVLILFLGNARSALIVAIVIPLAMLIAFILMNLTHVPANLLSLGAIDFGIIVDGAIVMMESLLRRREARPDKPLTRTEATDAAVQVGRPIFFATIIIITAYIPLFAFQRIEAKLFTPMAFTVGYALLGALLVSLALVPGLAYVALRKPAKVFHNPLLAWIERTYAVVLRRCLDLPVVIYGIAGAAALAVLLLGAKVGREFLPALDEGSIWLQVQLPSGLSLDKGKEMAGELRRVVRSFPETSYVVTQLGRNDDGTDPFTPSHIEASVGLKPYGTWPAGETKAGLIRRMDARFKAMPGFNVGFSQPMIDGVYDKMAGAHSELVIKIYGHDFHELRRIGTAIVDVLNRTPGAADVAIDQEPPLPQLVVRVDRAAAARLGVNAGDITDLIQTGIGGEGIDQLYVGDRRYDIAVRFPAQVRSTVAEIRNLPITTSSGAQIPLSAVATVSLKSGESTITREMGHRHLTVKLGYRDRDLTSFLHDAQANIAAKVHFNQSIYRLEWGGQFENQARAEKRLGMILAIMFGAMALLLYIQFALVRQVLLILGAVPLATLGGLVALHLTGATLNVASAVGFIALFGVAIQNAIIMVSNLNAHRVDGEGLLEAVLHGAGERLRPVLMTATVATIGMLPAALNTGVGSDVQRGLATVVVGGLIVATALTLFVVPTLYFVIERAVSRRAGRRAPQPEMGA</sequence>
<comment type="subcellular location">
    <subcellularLocation>
        <location evidence="1">Cell membrane</location>
        <topology evidence="1">Multi-pass membrane protein</topology>
    </subcellularLocation>
</comment>
<evidence type="ECO:0000256" key="1">
    <source>
        <dbReference type="ARBA" id="ARBA00004651"/>
    </source>
</evidence>
<keyword evidence="5 8" id="KW-0812">Transmembrane</keyword>
<dbReference type="NCBIfam" id="TIGR00914">
    <property type="entry name" value="2A0601"/>
    <property type="match status" value="1"/>
</dbReference>
<evidence type="ECO:0000256" key="3">
    <source>
        <dbReference type="ARBA" id="ARBA00022448"/>
    </source>
</evidence>
<dbReference type="Gene3D" id="3.30.70.1430">
    <property type="entry name" value="Multidrug efflux transporter AcrB pore domain"/>
    <property type="match status" value="2"/>
</dbReference>
<feature type="transmembrane region" description="Helical" evidence="8">
    <location>
        <begin position="885"/>
        <end position="905"/>
    </location>
</feature>
<feature type="transmembrane region" description="Helical" evidence="8">
    <location>
        <begin position="911"/>
        <end position="936"/>
    </location>
</feature>
<keyword evidence="3" id="KW-0813">Transport</keyword>
<gene>
    <name evidence="9" type="ORF">LHA26_18160</name>
</gene>
<feature type="transmembrane region" description="Helical" evidence="8">
    <location>
        <begin position="957"/>
        <end position="976"/>
    </location>
</feature>
<dbReference type="Gene3D" id="3.30.70.1320">
    <property type="entry name" value="Multidrug efflux transporter AcrB pore domain like"/>
    <property type="match status" value="1"/>
</dbReference>
<dbReference type="PANTHER" id="PTHR32063">
    <property type="match status" value="1"/>
</dbReference>
<dbReference type="PANTHER" id="PTHR32063:SF17">
    <property type="entry name" value="CATION EFFLUX SYSTEM PROTEIN"/>
    <property type="match status" value="1"/>
</dbReference>
<evidence type="ECO:0000256" key="8">
    <source>
        <dbReference type="SAM" id="Phobius"/>
    </source>
</evidence>
<dbReference type="SUPFAM" id="SSF82866">
    <property type="entry name" value="Multidrug efflux transporter AcrB transmembrane domain"/>
    <property type="match status" value="2"/>
</dbReference>
<keyword evidence="4" id="KW-1003">Cell membrane</keyword>
<keyword evidence="10" id="KW-1185">Reference proteome</keyword>
<organism evidence="9 10">
    <name type="scientific">Sphingomonas morindae</name>
    <dbReference type="NCBI Taxonomy" id="1541170"/>
    <lineage>
        <taxon>Bacteria</taxon>
        <taxon>Pseudomonadati</taxon>
        <taxon>Pseudomonadota</taxon>
        <taxon>Alphaproteobacteria</taxon>
        <taxon>Sphingomonadales</taxon>
        <taxon>Sphingomonadaceae</taxon>
        <taxon>Sphingomonas</taxon>
    </lineage>
</organism>
<feature type="transmembrane region" description="Helical" evidence="8">
    <location>
        <begin position="859"/>
        <end position="878"/>
    </location>
</feature>
<reference evidence="9" key="1">
    <citation type="journal article" date="2022" name="Toxins">
        <title>Genomic Analysis of Sphingopyxis sp. USTB-05 for Biodegrading Cyanobacterial Hepatotoxins.</title>
        <authorList>
            <person name="Liu C."/>
            <person name="Xu Q."/>
            <person name="Zhao Z."/>
            <person name="Zhang H."/>
            <person name="Liu X."/>
            <person name="Yin C."/>
            <person name="Liu Y."/>
            <person name="Yan H."/>
        </authorList>
    </citation>
    <scope>NUCLEOTIDE SEQUENCE</scope>
    <source>
        <strain evidence="9">NBD5</strain>
    </source>
</reference>
<dbReference type="Proteomes" id="UP001056937">
    <property type="component" value="Chromosome 2"/>
</dbReference>
<accession>A0ABY4XDB4</accession>
<feature type="transmembrane region" description="Helical" evidence="8">
    <location>
        <begin position="334"/>
        <end position="353"/>
    </location>
</feature>
<evidence type="ECO:0000256" key="2">
    <source>
        <dbReference type="ARBA" id="ARBA00010942"/>
    </source>
</evidence>
<dbReference type="PRINTS" id="PR00702">
    <property type="entry name" value="ACRIFLAVINRP"/>
</dbReference>
<evidence type="ECO:0000313" key="9">
    <source>
        <dbReference type="EMBL" id="USI74675.1"/>
    </source>
</evidence>
<dbReference type="Gene3D" id="1.20.1640.10">
    <property type="entry name" value="Multidrug efflux transporter AcrB transmembrane domain"/>
    <property type="match status" value="2"/>
</dbReference>
<dbReference type="InterPro" id="IPR004763">
    <property type="entry name" value="CusA-like"/>
</dbReference>
<keyword evidence="7 8" id="KW-0472">Membrane</keyword>
<dbReference type="Gene3D" id="3.30.70.1440">
    <property type="entry name" value="Multidrug efflux transporter AcrB pore domain"/>
    <property type="match status" value="1"/>
</dbReference>
<evidence type="ECO:0000256" key="4">
    <source>
        <dbReference type="ARBA" id="ARBA00022475"/>
    </source>
</evidence>